<keyword evidence="3" id="KW-1185">Reference proteome</keyword>
<accession>A0A4Q7LDH0</accession>
<dbReference type="PANTHER" id="PTHR31881">
    <property type="match status" value="1"/>
</dbReference>
<evidence type="ECO:0000313" key="3">
    <source>
        <dbReference type="Proteomes" id="UP000293433"/>
    </source>
</evidence>
<dbReference type="EMBL" id="SGWV01000011">
    <property type="protein sequence ID" value="RZS51983.1"/>
    <property type="molecule type" value="Genomic_DNA"/>
</dbReference>
<dbReference type="InterPro" id="IPR006747">
    <property type="entry name" value="DUF599"/>
</dbReference>
<organism evidence="2 3">
    <name type="scientific">Sphaerotilus mobilis</name>
    <dbReference type="NCBI Taxonomy" id="47994"/>
    <lineage>
        <taxon>Bacteria</taxon>
        <taxon>Pseudomonadati</taxon>
        <taxon>Pseudomonadota</taxon>
        <taxon>Betaproteobacteria</taxon>
        <taxon>Burkholderiales</taxon>
        <taxon>Sphaerotilaceae</taxon>
        <taxon>Sphaerotilus</taxon>
    </lineage>
</organism>
<evidence type="ECO:0000256" key="1">
    <source>
        <dbReference type="SAM" id="Phobius"/>
    </source>
</evidence>
<gene>
    <name evidence="2" type="ORF">EV685_3169</name>
</gene>
<protein>
    <submittedName>
        <fullName evidence="2">Putative membrane protein</fullName>
    </submittedName>
</protein>
<dbReference type="Pfam" id="PF04654">
    <property type="entry name" value="DUF599"/>
    <property type="match status" value="1"/>
</dbReference>
<dbReference type="AlphaFoldDB" id="A0A4Q7LDH0"/>
<dbReference type="PANTHER" id="PTHR31881:SF6">
    <property type="entry name" value="OS09G0494600 PROTEIN"/>
    <property type="match status" value="1"/>
</dbReference>
<dbReference type="OrthoDB" id="8524743at2"/>
<feature type="transmembrane region" description="Helical" evidence="1">
    <location>
        <begin position="79"/>
        <end position="97"/>
    </location>
</feature>
<dbReference type="Proteomes" id="UP000293433">
    <property type="component" value="Unassembled WGS sequence"/>
</dbReference>
<feature type="transmembrane region" description="Helical" evidence="1">
    <location>
        <begin position="118"/>
        <end position="140"/>
    </location>
</feature>
<keyword evidence="1" id="KW-1133">Transmembrane helix</keyword>
<reference evidence="2 3" key="1">
    <citation type="submission" date="2019-02" db="EMBL/GenBank/DDBJ databases">
        <title>Genomic Encyclopedia of Type Strains, Phase IV (KMG-IV): sequencing the most valuable type-strain genomes for metagenomic binning, comparative biology and taxonomic classification.</title>
        <authorList>
            <person name="Goeker M."/>
        </authorList>
    </citation>
    <scope>NUCLEOTIDE SEQUENCE [LARGE SCALE GENOMIC DNA]</scope>
    <source>
        <strain evidence="2 3">DSM 10617</strain>
    </source>
</reference>
<keyword evidence="1" id="KW-0472">Membrane</keyword>
<comment type="caution">
    <text evidence="2">The sequence shown here is derived from an EMBL/GenBank/DDBJ whole genome shotgun (WGS) entry which is preliminary data.</text>
</comment>
<evidence type="ECO:0000313" key="2">
    <source>
        <dbReference type="EMBL" id="RZS51983.1"/>
    </source>
</evidence>
<sequence length="240" mass="26729">MPHAADFLALLPLTDWLALAWFFACWLGYVQFARRRAQIDGSLLAASDAFRHRWMYQTAVRENRVFDGVVLQNLSSSPAFFASTTIFIIGGLIAALGTSDKASDLVRELPFAARTTALVFELKLLLLTGIFVSAFFRFTWSMRQYGFVALVIAAAADRDLYLADDARRKQFADRAGRIVALAAETFNNGLRAIYLSFAAVLWFVSPLAFALGSATVIWVLYQREFHSDIRALLKDAAQAP</sequence>
<dbReference type="RefSeq" id="WP_130483007.1">
    <property type="nucleotide sequence ID" value="NZ_SGWV01000011.1"/>
</dbReference>
<feature type="transmembrane region" description="Helical" evidence="1">
    <location>
        <begin position="193"/>
        <end position="221"/>
    </location>
</feature>
<name>A0A4Q7LDH0_9BURK</name>
<feature type="transmembrane region" description="Helical" evidence="1">
    <location>
        <begin position="7"/>
        <end position="29"/>
    </location>
</feature>
<proteinExistence type="predicted"/>
<keyword evidence="1" id="KW-0812">Transmembrane</keyword>